<organism evidence="2 3">
    <name type="scientific">Schistosoma japonicum</name>
    <name type="common">Blood fluke</name>
    <dbReference type="NCBI Taxonomy" id="6182"/>
    <lineage>
        <taxon>Eukaryota</taxon>
        <taxon>Metazoa</taxon>
        <taxon>Spiralia</taxon>
        <taxon>Lophotrochozoa</taxon>
        <taxon>Platyhelminthes</taxon>
        <taxon>Trematoda</taxon>
        <taxon>Digenea</taxon>
        <taxon>Strigeidida</taxon>
        <taxon>Schistosomatoidea</taxon>
        <taxon>Schistosomatidae</taxon>
        <taxon>Schistosoma</taxon>
    </lineage>
</organism>
<sequence length="1034" mass="116053">MLLEAALLSSSTTPLSHFSAVVDSSSNENYSHNHNDTNQLINAPPSTTNLDDLTNDELFVYHGRIGQRIDYTTHDTSVNNNEPYYLSSIHQPKTHFNPTNELSNNPRHSKWIQSHNELGHSFSPNSNTNILRPSLPEIAPVSLPDFSSHPLIQTSFNRMPWYSSSITTNKHHQVTTRPLLLPSTTTSSTTNKHRLIDPMDLSSDYDNLYPNSSFHTSSNKYYSDSSAKVLNSQNNHKRCSTSLESTAEAPATKNNGFAAVVVRPSLRKLTKVSRPHWPEITPGEESDAMSGYIGDAASSVYDTDDDDADTDNDDEDDDDKGGDRKINDTNKITNFNVGVSVEVEVNRNKHSDIIHHTSLSTPVSMNQKSRLANPNNNTTTRQSPTVNNDYANIFQIDGFHCSDSLNNECASHSIAANNNCQAILVTRNTSNNGSSSMLSLAHKRNSTMNHIDSINDNDDKSGNSNNCTITMGKNFNFQQSTAHPHRTVSISDSHTSGGRSEYDNVEKSGSQTENNSLLRTFNDHHQLEVTNSASNYDLPPNEQSISSSPLSVPSSLLSLTTIAKVNPSSSSIKPLKSFLDNNTSSSINNQTIQNGNSIKTSRIPLPIHSFKQHHSLFDAQIAAEARRISRQFRVMGWMPVGGEQLITDTTTSEHSDGGSIQYNRQQPLINSFHRDNTNEENLLPSSSLHRPHLFLLPGSSQISRSCSRQTSLRNKPRYATNGCNGFDSETVTTVTSQLDDDDDERALDLNDEDYDIDVLQESNMNVNNNNNNGNHQFFIRPGFLGDEDVVNGDVPLESDVEKWTYQNFGNPQLGCLLVRPRSLSETCLNIMSTVCYDDDNDLHINNDIECELECNSTKISRVEKPSGESKYSSPRLKRLRKRTAHVRNLLPPDLHRFILPGCISSLSRSSSMCTSSHYTATTTTISGMLFLSLSRRTSYHRHREHRQRHRSHQQYQQNNHCEQNYFYKDEDDEDLSMNQNYINSKNNNSKLRMPNSIRYQQQYLSKFSIDNRKWASDPELHLTSTCQTIEHLVT</sequence>
<name>A0A4Z2CQ19_SCHJA</name>
<dbReference type="AlphaFoldDB" id="A0A4Z2CQ19"/>
<protein>
    <submittedName>
        <fullName evidence="2">Ca(2+)/calmodulin-responsive adenylate cyclase</fullName>
    </submittedName>
</protein>
<keyword evidence="3" id="KW-1185">Reference proteome</keyword>
<feature type="region of interest" description="Disordered" evidence="1">
    <location>
        <begin position="532"/>
        <end position="551"/>
    </location>
</feature>
<dbReference type="Proteomes" id="UP000311919">
    <property type="component" value="Unassembled WGS sequence"/>
</dbReference>
<feature type="region of interest" description="Disordered" evidence="1">
    <location>
        <begin position="297"/>
        <end position="330"/>
    </location>
</feature>
<feature type="region of interest" description="Disordered" evidence="1">
    <location>
        <begin position="361"/>
        <end position="385"/>
    </location>
</feature>
<dbReference type="EMBL" id="SKCS01000468">
    <property type="protein sequence ID" value="TNN06351.1"/>
    <property type="molecule type" value="Genomic_DNA"/>
</dbReference>
<evidence type="ECO:0000313" key="3">
    <source>
        <dbReference type="Proteomes" id="UP000311919"/>
    </source>
</evidence>
<dbReference type="STRING" id="6182.A0A4Z2CQ19"/>
<gene>
    <name evidence="2" type="ORF">EWB00_008425</name>
</gene>
<feature type="compositionally biased region" description="Polar residues" evidence="1">
    <location>
        <begin position="480"/>
        <end position="498"/>
    </location>
</feature>
<evidence type="ECO:0000313" key="2">
    <source>
        <dbReference type="EMBL" id="TNN06351.1"/>
    </source>
</evidence>
<evidence type="ECO:0000256" key="1">
    <source>
        <dbReference type="SAM" id="MobiDB-lite"/>
    </source>
</evidence>
<dbReference type="OrthoDB" id="6269389at2759"/>
<comment type="caution">
    <text evidence="2">The sequence shown here is derived from an EMBL/GenBank/DDBJ whole genome shotgun (WGS) entry which is preliminary data.</text>
</comment>
<feature type="compositionally biased region" description="Acidic residues" evidence="1">
    <location>
        <begin position="302"/>
        <end position="320"/>
    </location>
</feature>
<feature type="region of interest" description="Disordered" evidence="1">
    <location>
        <begin position="480"/>
        <end position="512"/>
    </location>
</feature>
<accession>A0A4Z2CQ19</accession>
<proteinExistence type="predicted"/>
<reference evidence="2 3" key="1">
    <citation type="submission" date="2019-03" db="EMBL/GenBank/DDBJ databases">
        <title>An improved genome assembly of the fluke Schistosoma japonicum.</title>
        <authorList>
            <person name="Hu W."/>
            <person name="Luo F."/>
            <person name="Yin M."/>
            <person name="Mo X."/>
            <person name="Sun C."/>
            <person name="Wu Q."/>
            <person name="Zhu B."/>
            <person name="Xiang M."/>
            <person name="Wang J."/>
            <person name="Wang Y."/>
            <person name="Zhang T."/>
            <person name="Xu B."/>
            <person name="Zheng H."/>
            <person name="Feng Z."/>
        </authorList>
    </citation>
    <scope>NUCLEOTIDE SEQUENCE [LARGE SCALE GENOMIC DNA]</scope>
    <source>
        <strain evidence="2">HuSjv2</strain>
        <tissue evidence="2">Worms</tissue>
    </source>
</reference>